<comment type="caution">
    <text evidence="6">The sequence shown here is derived from an EMBL/GenBank/DDBJ whole genome shotgun (WGS) entry which is preliminary data.</text>
</comment>
<evidence type="ECO:0000259" key="4">
    <source>
        <dbReference type="Pfam" id="PF20736"/>
    </source>
</evidence>
<evidence type="ECO:0000313" key="6">
    <source>
        <dbReference type="EMBL" id="TWU37126.1"/>
    </source>
</evidence>
<dbReference type="InterPro" id="IPR008928">
    <property type="entry name" value="6-hairpin_glycosidase_sf"/>
</dbReference>
<feature type="domain" description="Non-reducing end beta-L-arabinofuranosidase-like GH127 C-terminal" evidence="5">
    <location>
        <begin position="788"/>
        <end position="876"/>
    </location>
</feature>
<dbReference type="RefSeq" id="WP_197231367.1">
    <property type="nucleotide sequence ID" value="NZ_SJPV01000005.1"/>
</dbReference>
<keyword evidence="2" id="KW-0732">Signal</keyword>
<feature type="signal peptide" evidence="2">
    <location>
        <begin position="1"/>
        <end position="22"/>
    </location>
</feature>
<reference evidence="6 7" key="1">
    <citation type="submission" date="2019-02" db="EMBL/GenBank/DDBJ databases">
        <title>Deep-cultivation of Planctomycetes and their phenomic and genomic characterization uncovers novel biology.</title>
        <authorList>
            <person name="Wiegand S."/>
            <person name="Jogler M."/>
            <person name="Boedeker C."/>
            <person name="Pinto D."/>
            <person name="Vollmers J."/>
            <person name="Rivas-Marin E."/>
            <person name="Kohn T."/>
            <person name="Peeters S.H."/>
            <person name="Heuer A."/>
            <person name="Rast P."/>
            <person name="Oberbeckmann S."/>
            <person name="Bunk B."/>
            <person name="Jeske O."/>
            <person name="Meyerdierks A."/>
            <person name="Storesund J.E."/>
            <person name="Kallscheuer N."/>
            <person name="Luecker S."/>
            <person name="Lage O.M."/>
            <person name="Pohl T."/>
            <person name="Merkel B.J."/>
            <person name="Hornburger P."/>
            <person name="Mueller R.-W."/>
            <person name="Bruemmer F."/>
            <person name="Labrenz M."/>
            <person name="Spormann A.M."/>
            <person name="Op Den Camp H."/>
            <person name="Overmann J."/>
            <person name="Amann R."/>
            <person name="Jetten M.S.M."/>
            <person name="Mascher T."/>
            <person name="Medema M.H."/>
            <person name="Devos D.P."/>
            <person name="Kaster A.-K."/>
            <person name="Ovreas L."/>
            <person name="Rohde M."/>
            <person name="Galperin M.Y."/>
            <person name="Jogler C."/>
        </authorList>
    </citation>
    <scope>NUCLEOTIDE SEQUENCE [LARGE SCALE GENOMIC DNA]</scope>
    <source>
        <strain evidence="6 7">Poly41</strain>
    </source>
</reference>
<protein>
    <submittedName>
        <fullName evidence="6">Non-reducing end beta-L-arabinofuranosidase</fullName>
        <ecNumber evidence="6">3.2.1.185</ecNumber>
    </submittedName>
</protein>
<dbReference type="InterPro" id="IPR049046">
    <property type="entry name" value="Beta-AFase-like_GH127_middle"/>
</dbReference>
<evidence type="ECO:0000256" key="1">
    <source>
        <dbReference type="SAM" id="MobiDB-lite"/>
    </source>
</evidence>
<dbReference type="InterPro" id="IPR049049">
    <property type="entry name" value="Beta-AFase-like_GH127_C"/>
</dbReference>
<dbReference type="Pfam" id="PF20736">
    <property type="entry name" value="Glyco_hydro127M"/>
    <property type="match status" value="1"/>
</dbReference>
<feature type="domain" description="Non-reducing end beta-L-arabinofuranosidase-like GH127 middle" evidence="4">
    <location>
        <begin position="679"/>
        <end position="786"/>
    </location>
</feature>
<dbReference type="InterPro" id="IPR012878">
    <property type="entry name" value="Beta-AFase-like_GH127_cat"/>
</dbReference>
<feature type="chain" id="PRO_5022710768" evidence="2">
    <location>
        <begin position="23"/>
        <end position="891"/>
    </location>
</feature>
<evidence type="ECO:0000259" key="5">
    <source>
        <dbReference type="Pfam" id="PF20737"/>
    </source>
</evidence>
<keyword evidence="6" id="KW-0378">Hydrolase</keyword>
<sequence length="891" mass="98572" precursor="true">MTNLFHWAVLLTTGLICSIATAEDVNLALVGKATTSHVSGDTSLTALNDASVPETSHQRGRGSYGNWPTHGTQWVQYQWSQPISTKKVRVFWWDDHRGVRLPAACRVKYWDGDKFVPVSNPEGLGVKASEYNTTTFDEVQTDQLRLEMDGEDDFSTGILEWQVLDSGKSPDFPPTVSAGIDRVVVLGGKTYLRGQAKALNGSKPLVTMKWSKASGQGDVTFADPTASRTTATFSETGRYVLKLTGSKGNLSDSSLVTVQVIEPPPAKHLDLVDTRSYTLNSPLWNDRAKALIVNWIPHCIERISDPDLKEGGINNLVDAANKLAGKPHGKHRGYVFSNAWIYNTIESICVAVMIDPQGDTEIIAAQNAMRQTLEDWIPKVLAAQEADGYLQTYFTLNDLPHWSPRHRDAHEGYVAGYLLEAGIAHYLMTEKNDSRLYDAAKRLADCWCNQIGPAPKQEWFDGHQAMEIALVRFGRFVNHVEGNGRGSKYIDLAKFLLDGRDDGSEYDQSHVPVTEQYAAVGHAVRASYSYAGMADVAMETHDTDYQSAVMSLWDNVVNRKYYLTGGIGSGETSEGFGPDYSLPHNAYCESCSSCGEIFMQHKLHLAHHDAKYADLYEQTLYNALLGSLDIAGKHFYYPNPLVSHTNRTPWHVCPCCVGNIPRTLLMLPTWMYSKSESNLYVNLFVGSTITVKDVDGIDVQLVQTTDYPFRGDVVIEVNPSAAKAMRLHIRMPRRDISTLYTATPEADGATSIHLNGQAITPSIEKGYAVIDRVWKPGDQVELELPMPVQRIKADEKIAATRGQVALRRGPLVYCAEDVDQEMGKAISAKSPLEAISSAEPFGESVGNLPIIHGTWSDGSELTAIPYYLRNNRTSKDASRPARSTVWLKEEP</sequence>
<name>A0A5C6DQ28_9BACT</name>
<dbReference type="Pfam" id="PF07944">
    <property type="entry name" value="Beta-AFase-like_GH127_cat"/>
    <property type="match status" value="1"/>
</dbReference>
<dbReference type="GO" id="GO:0102478">
    <property type="term" value="F:beta-L-arabinofuranosidase activity"/>
    <property type="evidence" value="ECO:0007669"/>
    <property type="project" value="UniProtKB-EC"/>
</dbReference>
<dbReference type="SUPFAM" id="SSF48208">
    <property type="entry name" value="Six-hairpin glycosidases"/>
    <property type="match status" value="1"/>
</dbReference>
<feature type="domain" description="Non-reducing end beta-L-arabinofuranosidase-like GH127 catalytic" evidence="3">
    <location>
        <begin position="278"/>
        <end position="664"/>
    </location>
</feature>
<evidence type="ECO:0000313" key="7">
    <source>
        <dbReference type="Proteomes" id="UP000319143"/>
    </source>
</evidence>
<keyword evidence="6" id="KW-0326">Glycosidase</keyword>
<dbReference type="GO" id="GO:0005975">
    <property type="term" value="P:carbohydrate metabolic process"/>
    <property type="evidence" value="ECO:0007669"/>
    <property type="project" value="InterPro"/>
</dbReference>
<dbReference type="Pfam" id="PF20737">
    <property type="entry name" value="Glyco_hydro127C"/>
    <property type="match status" value="1"/>
</dbReference>
<dbReference type="Proteomes" id="UP000319143">
    <property type="component" value="Unassembled WGS sequence"/>
</dbReference>
<accession>A0A5C6DQ28</accession>
<dbReference type="PANTHER" id="PTHR43465:SF2">
    <property type="entry name" value="DUF1680 DOMAIN PROTEIN (AFU_ORTHOLOGUE AFUA_1G08910)"/>
    <property type="match status" value="1"/>
</dbReference>
<proteinExistence type="predicted"/>
<dbReference type="PANTHER" id="PTHR43465">
    <property type="entry name" value="DUF1680 DOMAIN PROTEIN (AFU_ORTHOLOGUE AFUA_1G08910)"/>
    <property type="match status" value="1"/>
</dbReference>
<dbReference type="AlphaFoldDB" id="A0A5C6DQ28"/>
<dbReference type="InterPro" id="IPR049174">
    <property type="entry name" value="Beta-AFase-like"/>
</dbReference>
<organism evidence="6 7">
    <name type="scientific">Novipirellula artificiosorum</name>
    <dbReference type="NCBI Taxonomy" id="2528016"/>
    <lineage>
        <taxon>Bacteria</taxon>
        <taxon>Pseudomonadati</taxon>
        <taxon>Planctomycetota</taxon>
        <taxon>Planctomycetia</taxon>
        <taxon>Pirellulales</taxon>
        <taxon>Pirellulaceae</taxon>
        <taxon>Novipirellula</taxon>
    </lineage>
</organism>
<dbReference type="Gene3D" id="2.60.40.10">
    <property type="entry name" value="Immunoglobulins"/>
    <property type="match status" value="1"/>
</dbReference>
<dbReference type="EMBL" id="SJPV01000005">
    <property type="protein sequence ID" value="TWU37126.1"/>
    <property type="molecule type" value="Genomic_DNA"/>
</dbReference>
<gene>
    <name evidence="6" type="primary">hypBA1_6</name>
    <name evidence="6" type="ORF">Poly41_32530</name>
</gene>
<dbReference type="Gene3D" id="2.60.120.260">
    <property type="entry name" value="Galactose-binding domain-like"/>
    <property type="match status" value="1"/>
</dbReference>
<evidence type="ECO:0000259" key="3">
    <source>
        <dbReference type="Pfam" id="PF07944"/>
    </source>
</evidence>
<evidence type="ECO:0000256" key="2">
    <source>
        <dbReference type="SAM" id="SignalP"/>
    </source>
</evidence>
<dbReference type="EC" id="3.2.1.185" evidence="6"/>
<keyword evidence="7" id="KW-1185">Reference proteome</keyword>
<dbReference type="InterPro" id="IPR013783">
    <property type="entry name" value="Ig-like_fold"/>
</dbReference>
<feature type="region of interest" description="Disordered" evidence="1">
    <location>
        <begin position="43"/>
        <end position="65"/>
    </location>
</feature>